<dbReference type="SUPFAM" id="SSF53098">
    <property type="entry name" value="Ribonuclease H-like"/>
    <property type="match status" value="1"/>
</dbReference>
<reference evidence="2 3" key="1">
    <citation type="journal article" date="2010" name="Science">
        <title>Genomic comparison of the ants Camponotus floridanus and Harpegnathos saltator.</title>
        <authorList>
            <person name="Bonasio R."/>
            <person name="Zhang G."/>
            <person name="Ye C."/>
            <person name="Mutti N.S."/>
            <person name="Fang X."/>
            <person name="Qin N."/>
            <person name="Donahue G."/>
            <person name="Yang P."/>
            <person name="Li Q."/>
            <person name="Li C."/>
            <person name="Zhang P."/>
            <person name="Huang Z."/>
            <person name="Berger S.L."/>
            <person name="Reinberg D."/>
            <person name="Wang J."/>
            <person name="Liebig J."/>
        </authorList>
    </citation>
    <scope>NUCLEOTIDE SEQUENCE [LARGE SCALE GENOMIC DNA]</scope>
    <source>
        <strain evidence="3">C129</strain>
    </source>
</reference>
<dbReference type="Pfam" id="PF22123">
    <property type="entry name" value="Exu_RNase_H_like"/>
    <property type="match status" value="1"/>
</dbReference>
<dbReference type="OrthoDB" id="7692185at2759"/>
<proteinExistence type="predicted"/>
<dbReference type="Proteomes" id="UP000000311">
    <property type="component" value="Unassembled WGS sequence"/>
</dbReference>
<dbReference type="EMBL" id="GL439989">
    <property type="protein sequence ID" value="EFN66425.1"/>
    <property type="molecule type" value="Genomic_DNA"/>
</dbReference>
<keyword evidence="3" id="KW-1185">Reference proteome</keyword>
<protein>
    <submittedName>
        <fullName evidence="2">DNA polymerase III polC-type</fullName>
    </submittedName>
</protein>
<dbReference type="InParanoid" id="E2AJG4"/>
<sequence>MKKRKVLLISNVAFEKRSNNEKSSLNEVIENTDLKEDYKMVVFDLETSGRKKNSDILQLAAIVQENVFSVYVTPTQDVDKFASEINGLHNIGRELYLRNEKLLTLSMVDALQAFYAFLCKVGKSKKCILIAHNASFDISFF</sequence>
<organism evidence="3">
    <name type="scientific">Camponotus floridanus</name>
    <name type="common">Florida carpenter ant</name>
    <dbReference type="NCBI Taxonomy" id="104421"/>
    <lineage>
        <taxon>Eukaryota</taxon>
        <taxon>Metazoa</taxon>
        <taxon>Ecdysozoa</taxon>
        <taxon>Arthropoda</taxon>
        <taxon>Hexapoda</taxon>
        <taxon>Insecta</taxon>
        <taxon>Pterygota</taxon>
        <taxon>Neoptera</taxon>
        <taxon>Endopterygota</taxon>
        <taxon>Hymenoptera</taxon>
        <taxon>Apocrita</taxon>
        <taxon>Aculeata</taxon>
        <taxon>Formicoidea</taxon>
        <taxon>Formicidae</taxon>
        <taxon>Formicinae</taxon>
        <taxon>Camponotus</taxon>
    </lineage>
</organism>
<name>E2AJG4_CAMFO</name>
<evidence type="ECO:0000313" key="2">
    <source>
        <dbReference type="EMBL" id="EFN66425.1"/>
    </source>
</evidence>
<accession>E2AJG4</accession>
<dbReference type="AlphaFoldDB" id="E2AJG4"/>
<dbReference type="CDD" id="cd06127">
    <property type="entry name" value="DEDDh"/>
    <property type="match status" value="1"/>
</dbReference>
<feature type="domain" description="Exuperantia RNAse H-like" evidence="1">
    <location>
        <begin position="38"/>
        <end position="134"/>
    </location>
</feature>
<dbReference type="InterPro" id="IPR036397">
    <property type="entry name" value="RNaseH_sf"/>
</dbReference>
<dbReference type="InterPro" id="IPR012337">
    <property type="entry name" value="RNaseH-like_sf"/>
</dbReference>
<dbReference type="Gene3D" id="3.30.420.10">
    <property type="entry name" value="Ribonuclease H-like superfamily/Ribonuclease H"/>
    <property type="match status" value="1"/>
</dbReference>
<dbReference type="GO" id="GO:0003676">
    <property type="term" value="F:nucleic acid binding"/>
    <property type="evidence" value="ECO:0007669"/>
    <property type="project" value="InterPro"/>
</dbReference>
<evidence type="ECO:0000259" key="1">
    <source>
        <dbReference type="Pfam" id="PF22123"/>
    </source>
</evidence>
<gene>
    <name evidence="2" type="ORF">EAG_01868</name>
</gene>
<evidence type="ECO:0000313" key="3">
    <source>
        <dbReference type="Proteomes" id="UP000000311"/>
    </source>
</evidence>
<dbReference type="InterPro" id="IPR054362">
    <property type="entry name" value="Exu_RNase_H-like"/>
</dbReference>